<sequence>MKKLTFALLLSLASFTAIKAQNPSFVTDSLNSYVQQGMKDWNLPGLAIAIIKDGKIVVMKGFGVRDVKTKEPVDENTLFLIASNSKLFTATALSQLDYDKKLSLDDKVTKYFPDYKLYDPNTTALVTIKDLLSHHLGTKTFQGDFTFWNSNLSREQIMGKMKLLQPSQQFRQSFGYCNSCFLTAGEVIPKVTGKQWETYIQDSLLTPLNMTNTYTLGKGAAQRKDISKPYSTVFTGKLSELPYDLVDNLAPAGSLVSNVKDLSKWIMMQLDSGRYQGKRILPWEVLQKTRQMNTIISSEKSTIYPSHYTGYGLGIFQRDYNGRQVFYHTGGADGFVTNTCFVPEEKLGIVILTNNDNQEFFEALRYQILDAYLGVPYINRSKQVLRAFAPQFAESVKKVNTMQARVKGNAPALPLKNYTGTYVNELYGPITITQNGKDLQVNFNGHATLKAKLQYMDNNEWLLTYNNPAFGIFPLKFKTEQDKVISTSIKVNDFLEYDPYTFVKQG</sequence>
<evidence type="ECO:0000259" key="3">
    <source>
        <dbReference type="Pfam" id="PF11954"/>
    </source>
</evidence>
<dbReference type="Gene3D" id="3.40.710.10">
    <property type="entry name" value="DD-peptidase/beta-lactamase superfamily"/>
    <property type="match status" value="1"/>
</dbReference>
<evidence type="ECO:0000313" key="4">
    <source>
        <dbReference type="EMBL" id="MVN23149.1"/>
    </source>
</evidence>
<keyword evidence="5" id="KW-1185">Reference proteome</keyword>
<dbReference type="Gene3D" id="2.40.128.600">
    <property type="match status" value="1"/>
</dbReference>
<dbReference type="InterPro" id="IPR001466">
    <property type="entry name" value="Beta-lactam-related"/>
</dbReference>
<feature type="signal peptide" evidence="1">
    <location>
        <begin position="1"/>
        <end position="19"/>
    </location>
</feature>
<dbReference type="InterPro" id="IPR012338">
    <property type="entry name" value="Beta-lactam/transpept-like"/>
</dbReference>
<proteinExistence type="predicted"/>
<gene>
    <name evidence="4" type="ORF">GO621_16620</name>
</gene>
<keyword evidence="1" id="KW-0732">Signal</keyword>
<evidence type="ECO:0000313" key="5">
    <source>
        <dbReference type="Proteomes" id="UP000462014"/>
    </source>
</evidence>
<evidence type="ECO:0000259" key="2">
    <source>
        <dbReference type="Pfam" id="PF00144"/>
    </source>
</evidence>
<name>A0A7K1T0R4_9SPHI</name>
<dbReference type="RefSeq" id="WP_157569107.1">
    <property type="nucleotide sequence ID" value="NZ_WPIK01000019.1"/>
</dbReference>
<dbReference type="Proteomes" id="UP000462014">
    <property type="component" value="Unassembled WGS sequence"/>
</dbReference>
<reference evidence="4 5" key="1">
    <citation type="submission" date="2019-12" db="EMBL/GenBank/DDBJ databases">
        <title>Mucilaginibacter sp. HMF7410 genome sequencing and assembly.</title>
        <authorList>
            <person name="Kang H."/>
            <person name="Cha I."/>
            <person name="Kim H."/>
            <person name="Joh K."/>
        </authorList>
    </citation>
    <scope>NUCLEOTIDE SEQUENCE [LARGE SCALE GENOMIC DNA]</scope>
    <source>
        <strain evidence="4 5">HMF7410</strain>
    </source>
</reference>
<dbReference type="SUPFAM" id="SSF56601">
    <property type="entry name" value="beta-lactamase/transpeptidase-like"/>
    <property type="match status" value="1"/>
</dbReference>
<dbReference type="InterPro" id="IPR050491">
    <property type="entry name" value="AmpC-like"/>
</dbReference>
<keyword evidence="4" id="KW-0378">Hydrolase</keyword>
<dbReference type="Pfam" id="PF11954">
    <property type="entry name" value="DUF3471"/>
    <property type="match status" value="1"/>
</dbReference>
<dbReference type="Pfam" id="PF00144">
    <property type="entry name" value="Beta-lactamase"/>
    <property type="match status" value="1"/>
</dbReference>
<feature type="domain" description="Peptidase S12 Pab87-related C-terminal" evidence="3">
    <location>
        <begin position="405"/>
        <end position="492"/>
    </location>
</feature>
<dbReference type="AlphaFoldDB" id="A0A7K1T0R4"/>
<dbReference type="GO" id="GO:0016787">
    <property type="term" value="F:hydrolase activity"/>
    <property type="evidence" value="ECO:0007669"/>
    <property type="project" value="UniProtKB-KW"/>
</dbReference>
<dbReference type="PANTHER" id="PTHR46825">
    <property type="entry name" value="D-ALANYL-D-ALANINE-CARBOXYPEPTIDASE/ENDOPEPTIDASE AMPH"/>
    <property type="match status" value="1"/>
</dbReference>
<feature type="domain" description="Beta-lactamase-related" evidence="2">
    <location>
        <begin position="31"/>
        <end position="371"/>
    </location>
</feature>
<evidence type="ECO:0000256" key="1">
    <source>
        <dbReference type="SAM" id="SignalP"/>
    </source>
</evidence>
<dbReference type="PANTHER" id="PTHR46825:SF15">
    <property type="entry name" value="BETA-LACTAMASE-RELATED DOMAIN-CONTAINING PROTEIN"/>
    <property type="match status" value="1"/>
</dbReference>
<organism evidence="4 5">
    <name type="scientific">Mucilaginibacter arboris</name>
    <dbReference type="NCBI Taxonomy" id="2682090"/>
    <lineage>
        <taxon>Bacteria</taxon>
        <taxon>Pseudomonadati</taxon>
        <taxon>Bacteroidota</taxon>
        <taxon>Sphingobacteriia</taxon>
        <taxon>Sphingobacteriales</taxon>
        <taxon>Sphingobacteriaceae</taxon>
        <taxon>Mucilaginibacter</taxon>
    </lineage>
</organism>
<comment type="caution">
    <text evidence="4">The sequence shown here is derived from an EMBL/GenBank/DDBJ whole genome shotgun (WGS) entry which is preliminary data.</text>
</comment>
<feature type="chain" id="PRO_5029570262" evidence="1">
    <location>
        <begin position="20"/>
        <end position="506"/>
    </location>
</feature>
<protein>
    <submittedName>
        <fullName evidence="4">Serine hydrolase</fullName>
    </submittedName>
</protein>
<dbReference type="InterPro" id="IPR021860">
    <property type="entry name" value="Peptidase_S12_Pab87-rel_C"/>
</dbReference>
<dbReference type="EMBL" id="WPIK01000019">
    <property type="protein sequence ID" value="MVN23149.1"/>
    <property type="molecule type" value="Genomic_DNA"/>
</dbReference>
<accession>A0A7K1T0R4</accession>